<dbReference type="OrthoDB" id="7185309at2"/>
<dbReference type="EMBL" id="VIGH01000004">
    <property type="protein sequence ID" value="TQF69208.1"/>
    <property type="molecule type" value="Genomic_DNA"/>
</dbReference>
<keyword evidence="2" id="KW-1185">Reference proteome</keyword>
<name>A0A541BAF5_9NOCA</name>
<dbReference type="AlphaFoldDB" id="A0A541BAF5"/>
<reference evidence="1 2" key="1">
    <citation type="submission" date="2019-06" db="EMBL/GenBank/DDBJ databases">
        <title>Rhodococcus spaelei sp. nov., isolated from a cave.</title>
        <authorList>
            <person name="Lee S.D."/>
        </authorList>
    </citation>
    <scope>NUCLEOTIDE SEQUENCE [LARGE SCALE GENOMIC DNA]</scope>
    <source>
        <strain evidence="1 2">C9-5</strain>
    </source>
</reference>
<proteinExistence type="predicted"/>
<evidence type="ECO:0000313" key="2">
    <source>
        <dbReference type="Proteomes" id="UP000316256"/>
    </source>
</evidence>
<gene>
    <name evidence="1" type="ORF">FK531_10675</name>
</gene>
<dbReference type="Proteomes" id="UP000316256">
    <property type="component" value="Unassembled WGS sequence"/>
</dbReference>
<comment type="caution">
    <text evidence="1">The sequence shown here is derived from an EMBL/GenBank/DDBJ whole genome shotgun (WGS) entry which is preliminary data.</text>
</comment>
<dbReference type="RefSeq" id="WP_142098974.1">
    <property type="nucleotide sequence ID" value="NZ_VIGH01000004.1"/>
</dbReference>
<protein>
    <submittedName>
        <fullName evidence="1">Thioredoxin family protein</fullName>
    </submittedName>
</protein>
<sequence>MEVEVVYFDGCPNWHTARDRLNEALAAMGRADIAVRLRQVETVDDAEATAFTGSPTVLIDGVDPFAEPGAVVGLSCRLYRTPDGADGSPTVAQLVAALRQAGAIPN</sequence>
<accession>A0A541BAF5</accession>
<organism evidence="1 2">
    <name type="scientific">Rhodococcus spelaei</name>
    <dbReference type="NCBI Taxonomy" id="2546320"/>
    <lineage>
        <taxon>Bacteria</taxon>
        <taxon>Bacillati</taxon>
        <taxon>Actinomycetota</taxon>
        <taxon>Actinomycetes</taxon>
        <taxon>Mycobacteriales</taxon>
        <taxon>Nocardiaceae</taxon>
        <taxon>Rhodococcus</taxon>
    </lineage>
</organism>
<evidence type="ECO:0000313" key="1">
    <source>
        <dbReference type="EMBL" id="TQF69208.1"/>
    </source>
</evidence>